<dbReference type="Proteomes" id="UP000053259">
    <property type="component" value="Unassembled WGS sequence"/>
</dbReference>
<dbReference type="EMBL" id="KN847531">
    <property type="protein sequence ID" value="KIW08089.1"/>
    <property type="molecule type" value="Genomic_DNA"/>
</dbReference>
<dbReference type="InterPro" id="IPR052895">
    <property type="entry name" value="HetReg/Transcr_Mod"/>
</dbReference>
<evidence type="ECO:0000313" key="3">
    <source>
        <dbReference type="Proteomes" id="UP000053259"/>
    </source>
</evidence>
<name>A0A0D1XZ66_9PEZI</name>
<protein>
    <recommendedName>
        <fullName evidence="1">Heterokaryon incompatibility domain-containing protein</fullName>
    </recommendedName>
</protein>
<accession>A0A0D1XZ66</accession>
<gene>
    <name evidence="2" type="ORF">PV09_01029</name>
</gene>
<organism evidence="2 3">
    <name type="scientific">Verruconis gallopava</name>
    <dbReference type="NCBI Taxonomy" id="253628"/>
    <lineage>
        <taxon>Eukaryota</taxon>
        <taxon>Fungi</taxon>
        <taxon>Dikarya</taxon>
        <taxon>Ascomycota</taxon>
        <taxon>Pezizomycotina</taxon>
        <taxon>Dothideomycetes</taxon>
        <taxon>Pleosporomycetidae</taxon>
        <taxon>Venturiales</taxon>
        <taxon>Sympoventuriaceae</taxon>
        <taxon>Verruconis</taxon>
    </lineage>
</organism>
<dbReference type="PANTHER" id="PTHR24148">
    <property type="entry name" value="ANKYRIN REPEAT DOMAIN-CONTAINING PROTEIN 39 HOMOLOG-RELATED"/>
    <property type="match status" value="1"/>
</dbReference>
<sequence length="345" mass="39912">MAAGRTESPRFEFPELSSEGSYIRLIKPLPVNQGGENSHEIRFEMIVADLDMRPVYKAVSYTWGPPTPVGHVTINNQRIQIRENLFILLRMLSTTHKSEAECPLWIDQICIDQSNVLERNHQVAQMARVYEQATQVLVWLGPGTIDSDVLLDSMNALWHHHRPISNDDIVSLQKQFTRSKCLRLSYWSRLWVVQEILLASDITVLWGSRRIAWETARSFFLGFRESGRPIAITLPSSGRLLSRDHLRNLIRGRDKRIEVSTRFRGKLTWDQALYFSARTECEDPRDRIYGLLGLVSEEFQIKPDYTKSFDEVFDELEQLIRSKHDLGPISSSLRPLLNLPPKETR</sequence>
<dbReference type="RefSeq" id="XP_016217959.1">
    <property type="nucleotide sequence ID" value="XM_016353864.1"/>
</dbReference>
<evidence type="ECO:0000259" key="1">
    <source>
        <dbReference type="Pfam" id="PF06985"/>
    </source>
</evidence>
<dbReference type="AlphaFoldDB" id="A0A0D1XZ66"/>
<dbReference type="Pfam" id="PF06985">
    <property type="entry name" value="HET"/>
    <property type="match status" value="1"/>
</dbReference>
<evidence type="ECO:0000313" key="2">
    <source>
        <dbReference type="EMBL" id="KIW08091.1"/>
    </source>
</evidence>
<dbReference type="RefSeq" id="XP_016217960.1">
    <property type="nucleotide sequence ID" value="XM_016353865.1"/>
</dbReference>
<keyword evidence="3" id="KW-1185">Reference proteome</keyword>
<dbReference type="GeneID" id="27309002"/>
<dbReference type="RefSeq" id="XP_016217958.1">
    <property type="nucleotide sequence ID" value="XM_016353863.1"/>
</dbReference>
<dbReference type="HOGENOM" id="CLU_004184_3_2_1"/>
<dbReference type="PANTHER" id="PTHR24148:SF73">
    <property type="entry name" value="HET DOMAIN PROTEIN (AFU_ORTHOLOGUE AFUA_8G01020)"/>
    <property type="match status" value="1"/>
</dbReference>
<proteinExistence type="predicted"/>
<reference evidence="2 3" key="1">
    <citation type="submission" date="2015-01" db="EMBL/GenBank/DDBJ databases">
        <title>The Genome Sequence of Ochroconis gallopava CBS43764.</title>
        <authorList>
            <consortium name="The Broad Institute Genomics Platform"/>
            <person name="Cuomo C."/>
            <person name="de Hoog S."/>
            <person name="Gorbushina A."/>
            <person name="Stielow B."/>
            <person name="Teixiera M."/>
            <person name="Abouelleil A."/>
            <person name="Chapman S.B."/>
            <person name="Priest M."/>
            <person name="Young S.K."/>
            <person name="Wortman J."/>
            <person name="Nusbaum C."/>
            <person name="Birren B."/>
        </authorList>
    </citation>
    <scope>NUCLEOTIDE SEQUENCE [LARGE SCALE GENOMIC DNA]</scope>
    <source>
        <strain evidence="2 3">CBS 43764</strain>
    </source>
</reference>
<feature type="domain" description="Heterokaryon incompatibility" evidence="1">
    <location>
        <begin position="56"/>
        <end position="195"/>
    </location>
</feature>
<dbReference type="VEuPathDB" id="FungiDB:PV09_01029"/>
<dbReference type="InterPro" id="IPR010730">
    <property type="entry name" value="HET"/>
</dbReference>
<dbReference type="STRING" id="253628.A0A0D1XZ66"/>
<dbReference type="EMBL" id="KN847531">
    <property type="protein sequence ID" value="KIW08091.1"/>
    <property type="molecule type" value="Genomic_DNA"/>
</dbReference>
<dbReference type="OrthoDB" id="2157530at2759"/>
<dbReference type="EMBL" id="KN847531">
    <property type="protein sequence ID" value="KIW08090.1"/>
    <property type="molecule type" value="Genomic_DNA"/>
</dbReference>